<evidence type="ECO:0000313" key="3">
    <source>
        <dbReference type="Proteomes" id="UP001497525"/>
    </source>
</evidence>
<reference evidence="2" key="1">
    <citation type="submission" date="2024-06" db="EMBL/GenBank/DDBJ databases">
        <authorList>
            <person name="Liu X."/>
            <person name="Lenzi L."/>
            <person name="Haldenby T S."/>
            <person name="Uol C."/>
        </authorList>
    </citation>
    <scope>NUCLEOTIDE SEQUENCE</scope>
</reference>
<accession>A0AAV2TRX4</accession>
<dbReference type="EMBL" id="CAXLJL010000623">
    <property type="protein sequence ID" value="CAL5139704.1"/>
    <property type="molecule type" value="Genomic_DNA"/>
</dbReference>
<gene>
    <name evidence="1" type="ORF">CDAUBV1_LOCUS14818</name>
    <name evidence="2" type="ORF">CDAUBV1_LOCUS14819</name>
</gene>
<dbReference type="Proteomes" id="UP001497525">
    <property type="component" value="Unassembled WGS sequence"/>
</dbReference>
<proteinExistence type="predicted"/>
<comment type="caution">
    <text evidence="2">The sequence shown here is derived from an EMBL/GenBank/DDBJ whole genome shotgun (WGS) entry which is preliminary data.</text>
</comment>
<name>A0AAV2TRX4_CALDB</name>
<dbReference type="AlphaFoldDB" id="A0AAV2TRX4"/>
<sequence length="119" mass="13440">MIVVVSVTIGRMADNGLTLFDVSQCRAPMKLSGEAESKFRRLLPIRHPQLSTVTEIQNNTHIRILLADIPSQVNPQTHLHSTYTLVNILYLRKSVGIFRTNIDPRSPSFADNPSVRNCW</sequence>
<dbReference type="EMBL" id="CAXLJL010000623">
    <property type="protein sequence ID" value="CAL5139703.1"/>
    <property type="molecule type" value="Genomic_DNA"/>
</dbReference>
<protein>
    <submittedName>
        <fullName evidence="2">Uncharacterized protein</fullName>
    </submittedName>
</protein>
<organism evidence="2 3">
    <name type="scientific">Calicophoron daubneyi</name>
    <name type="common">Rumen fluke</name>
    <name type="synonym">Paramphistomum daubneyi</name>
    <dbReference type="NCBI Taxonomy" id="300641"/>
    <lineage>
        <taxon>Eukaryota</taxon>
        <taxon>Metazoa</taxon>
        <taxon>Spiralia</taxon>
        <taxon>Lophotrochozoa</taxon>
        <taxon>Platyhelminthes</taxon>
        <taxon>Trematoda</taxon>
        <taxon>Digenea</taxon>
        <taxon>Plagiorchiida</taxon>
        <taxon>Pronocephalata</taxon>
        <taxon>Paramphistomoidea</taxon>
        <taxon>Paramphistomidae</taxon>
        <taxon>Calicophoron</taxon>
    </lineage>
</organism>
<evidence type="ECO:0000313" key="2">
    <source>
        <dbReference type="EMBL" id="CAL5139704.1"/>
    </source>
</evidence>
<evidence type="ECO:0000313" key="1">
    <source>
        <dbReference type="EMBL" id="CAL5139703.1"/>
    </source>
</evidence>